<name>D2ZUQ4_NEIM2</name>
<dbReference type="EMBL" id="ACDX02000004">
    <property type="protein sequence ID" value="EFC89060.1"/>
    <property type="molecule type" value="Genomic_DNA"/>
</dbReference>
<evidence type="ECO:0000313" key="1">
    <source>
        <dbReference type="EMBL" id="EFC89060.1"/>
    </source>
</evidence>
<comment type="caution">
    <text evidence="1">The sequence shown here is derived from an EMBL/GenBank/DDBJ whole genome shotgun (WGS) entry which is preliminary data.</text>
</comment>
<dbReference type="STRING" id="546266.NEIMUCOT_04344"/>
<proteinExistence type="predicted"/>
<dbReference type="Proteomes" id="UP000003344">
    <property type="component" value="Unassembled WGS sequence"/>
</dbReference>
<organism evidence="1 2">
    <name type="scientific">Neisseria mucosa (strain ATCC 25996 / DSM 4631 / NCTC 10774 / M26)</name>
    <dbReference type="NCBI Taxonomy" id="546266"/>
    <lineage>
        <taxon>Bacteria</taxon>
        <taxon>Pseudomonadati</taxon>
        <taxon>Pseudomonadota</taxon>
        <taxon>Betaproteobacteria</taxon>
        <taxon>Neisseriales</taxon>
        <taxon>Neisseriaceae</taxon>
        <taxon>Neisseria</taxon>
    </lineage>
</organism>
<reference evidence="1 2" key="1">
    <citation type="submission" date="2009-10" db="EMBL/GenBank/DDBJ databases">
        <authorList>
            <person name="Weinstock G."/>
            <person name="Sodergren E."/>
            <person name="Clifton S."/>
            <person name="Fulton L."/>
            <person name="Fulton B."/>
            <person name="Courtney L."/>
            <person name="Fronick C."/>
            <person name="Harrison M."/>
            <person name="Strong C."/>
            <person name="Farmer C."/>
            <person name="Delahaunty K."/>
            <person name="Markovic C."/>
            <person name="Hall O."/>
            <person name="Minx P."/>
            <person name="Tomlinson C."/>
            <person name="Mitreva M."/>
            <person name="Nelson J."/>
            <person name="Hou S."/>
            <person name="Wollam A."/>
            <person name="Pepin K.H."/>
            <person name="Johnson M."/>
            <person name="Bhonagiri V."/>
            <person name="Nash W.E."/>
            <person name="Warren W."/>
            <person name="Chinwalla A."/>
            <person name="Mardis E.R."/>
            <person name="Wilson R.K."/>
        </authorList>
    </citation>
    <scope>NUCLEOTIDE SEQUENCE [LARGE SCALE GENOMIC DNA]</scope>
    <source>
        <strain evidence="2">ATCC 25996 / DSM 4631 / NCTC 10774 / M26</strain>
    </source>
</reference>
<gene>
    <name evidence="1" type="ORF">NEIMUCOT_04344</name>
</gene>
<dbReference type="AlphaFoldDB" id="D2ZUQ4"/>
<evidence type="ECO:0000313" key="2">
    <source>
        <dbReference type="Proteomes" id="UP000003344"/>
    </source>
</evidence>
<sequence>MKSGCLLAFRRPRNEKRSSENGGMFETQGRIEFVAAIFRAEASA</sequence>
<accession>D2ZUQ4</accession>
<protein>
    <submittedName>
        <fullName evidence="1">Uncharacterized protein</fullName>
    </submittedName>
</protein>